<reference evidence="2" key="1">
    <citation type="submission" date="2021-06" db="EMBL/GenBank/DDBJ databases">
        <title>Comparative genomics, transcriptomics and evolutionary studies reveal genomic signatures of adaptation to plant cell wall in hemibiotrophic fungi.</title>
        <authorList>
            <consortium name="DOE Joint Genome Institute"/>
            <person name="Baroncelli R."/>
            <person name="Diaz J.F."/>
            <person name="Benocci T."/>
            <person name="Peng M."/>
            <person name="Battaglia E."/>
            <person name="Haridas S."/>
            <person name="Andreopoulos W."/>
            <person name="Labutti K."/>
            <person name="Pangilinan J."/>
            <person name="Floch G.L."/>
            <person name="Makela M.R."/>
            <person name="Henrissat B."/>
            <person name="Grigoriev I.V."/>
            <person name="Crouch J.A."/>
            <person name="De Vries R.P."/>
            <person name="Sukno S.A."/>
            <person name="Thon M.R."/>
        </authorList>
    </citation>
    <scope>NUCLEOTIDE SEQUENCE</scope>
    <source>
        <strain evidence="2">MAFF235873</strain>
    </source>
</reference>
<feature type="compositionally biased region" description="Basic and acidic residues" evidence="1">
    <location>
        <begin position="59"/>
        <end position="69"/>
    </location>
</feature>
<protein>
    <submittedName>
        <fullName evidence="2">Uncharacterized protein</fullName>
    </submittedName>
</protein>
<evidence type="ECO:0000313" key="3">
    <source>
        <dbReference type="Proteomes" id="UP001232148"/>
    </source>
</evidence>
<proteinExistence type="predicted"/>
<dbReference type="EMBL" id="MU843155">
    <property type="protein sequence ID" value="KAK2020935.1"/>
    <property type="molecule type" value="Genomic_DNA"/>
</dbReference>
<evidence type="ECO:0000313" key="2">
    <source>
        <dbReference type="EMBL" id="KAK2020935.1"/>
    </source>
</evidence>
<keyword evidence="3" id="KW-1185">Reference proteome</keyword>
<gene>
    <name evidence="2" type="ORF">LX32DRAFT_282638</name>
</gene>
<comment type="caution">
    <text evidence="2">The sequence shown here is derived from an EMBL/GenBank/DDBJ whole genome shotgun (WGS) entry which is preliminary data.</text>
</comment>
<evidence type="ECO:0000256" key="1">
    <source>
        <dbReference type="SAM" id="MobiDB-lite"/>
    </source>
</evidence>
<accession>A0AAD9H2D5</accession>
<feature type="region of interest" description="Disordered" evidence="1">
    <location>
        <begin position="46"/>
        <end position="78"/>
    </location>
</feature>
<dbReference type="Proteomes" id="UP001232148">
    <property type="component" value="Unassembled WGS sequence"/>
</dbReference>
<sequence length="166" mass="18478">MARLSLLHLNADERGMFQLTESVLESRCNTRREAQSILPVVRVSPRDSIGAETGQPKDGLGRTSDEVYRHNHPRPAVKTAPDDQIARTVVYGGPRASSRTVRNPKPLEVIILSLKERNLDFSLVVSRVLPLQLGGMNMFIDGRGTEVPLLVCCKTNLSFCHNKQFT</sequence>
<name>A0AAD9H2D5_9PEZI</name>
<organism evidence="2 3">
    <name type="scientific">Colletotrichum zoysiae</name>
    <dbReference type="NCBI Taxonomy" id="1216348"/>
    <lineage>
        <taxon>Eukaryota</taxon>
        <taxon>Fungi</taxon>
        <taxon>Dikarya</taxon>
        <taxon>Ascomycota</taxon>
        <taxon>Pezizomycotina</taxon>
        <taxon>Sordariomycetes</taxon>
        <taxon>Hypocreomycetidae</taxon>
        <taxon>Glomerellales</taxon>
        <taxon>Glomerellaceae</taxon>
        <taxon>Colletotrichum</taxon>
        <taxon>Colletotrichum graminicola species complex</taxon>
    </lineage>
</organism>
<dbReference type="AlphaFoldDB" id="A0AAD9H2D5"/>